<evidence type="ECO:0000256" key="6">
    <source>
        <dbReference type="ARBA" id="ARBA00023034"/>
    </source>
</evidence>
<keyword evidence="4" id="KW-0813">Transport</keyword>
<dbReference type="InterPro" id="IPR007255">
    <property type="entry name" value="COG8"/>
</dbReference>
<name>C5KEZ5_PERM5</name>
<comment type="similarity">
    <text evidence="2">Belongs to the COG8 family.</text>
</comment>
<dbReference type="InParanoid" id="C5KEZ5"/>
<feature type="non-terminal residue" evidence="10">
    <location>
        <position position="1"/>
    </location>
</feature>
<proteinExistence type="inferred from homology"/>
<sequence>YHWLPSTALIQGPDDYDLSSVGDSDKASLTVYLTRHRPLAVFFNDVTTAMNELRQCPASSVAEPVARSLSSCLSEVARSLRDLKGTIASTDEPELRRMTRHFADIVVPVVADMYSKIYGDVAQHYLPLISTEVLSGIEDSRIESPEEVNGCDEESKNDIAVDDPPPQSGVVTDTP</sequence>
<gene>
    <name evidence="10" type="ORF">Pmar_PMAR008050</name>
</gene>
<evidence type="ECO:0000256" key="5">
    <source>
        <dbReference type="ARBA" id="ARBA00022927"/>
    </source>
</evidence>
<dbReference type="AlphaFoldDB" id="C5KEZ5"/>
<evidence type="ECO:0000256" key="1">
    <source>
        <dbReference type="ARBA" id="ARBA00004395"/>
    </source>
</evidence>
<dbReference type="Proteomes" id="UP000007800">
    <property type="component" value="Unassembled WGS sequence"/>
</dbReference>
<dbReference type="GO" id="GO:0015031">
    <property type="term" value="P:protein transport"/>
    <property type="evidence" value="ECO:0007669"/>
    <property type="project" value="UniProtKB-KW"/>
</dbReference>
<evidence type="ECO:0000313" key="11">
    <source>
        <dbReference type="Proteomes" id="UP000007800"/>
    </source>
</evidence>
<organism evidence="11">
    <name type="scientific">Perkinsus marinus (strain ATCC 50983 / TXsc)</name>
    <dbReference type="NCBI Taxonomy" id="423536"/>
    <lineage>
        <taxon>Eukaryota</taxon>
        <taxon>Sar</taxon>
        <taxon>Alveolata</taxon>
        <taxon>Perkinsozoa</taxon>
        <taxon>Perkinsea</taxon>
        <taxon>Perkinsida</taxon>
        <taxon>Perkinsidae</taxon>
        <taxon>Perkinsus</taxon>
    </lineage>
</organism>
<dbReference type="RefSeq" id="XP_002785152.1">
    <property type="nucleotide sequence ID" value="XM_002785106.1"/>
</dbReference>
<evidence type="ECO:0000256" key="7">
    <source>
        <dbReference type="ARBA" id="ARBA00023136"/>
    </source>
</evidence>
<dbReference type="GO" id="GO:0000139">
    <property type="term" value="C:Golgi membrane"/>
    <property type="evidence" value="ECO:0007669"/>
    <property type="project" value="UniProtKB-SubCell"/>
</dbReference>
<evidence type="ECO:0000256" key="2">
    <source>
        <dbReference type="ARBA" id="ARBA00006419"/>
    </source>
</evidence>
<dbReference type="GeneID" id="9052985"/>
<dbReference type="PANTHER" id="PTHR21311:SF0">
    <property type="entry name" value="CONSERVED OLIGOMERIC GOLGI COMPLEX SUBUNIT 8"/>
    <property type="match status" value="1"/>
</dbReference>
<keyword evidence="11" id="KW-1185">Reference proteome</keyword>
<accession>C5KEZ5</accession>
<dbReference type="PANTHER" id="PTHR21311">
    <property type="entry name" value="CONSERVED OLIGOMERIC GOLGI COMPLEX COMPONENT 8"/>
    <property type="match status" value="1"/>
</dbReference>
<dbReference type="OrthoDB" id="1661054at2759"/>
<evidence type="ECO:0000256" key="9">
    <source>
        <dbReference type="SAM" id="MobiDB-lite"/>
    </source>
</evidence>
<evidence type="ECO:0000313" key="10">
    <source>
        <dbReference type="EMBL" id="EER16948.1"/>
    </source>
</evidence>
<evidence type="ECO:0000256" key="3">
    <source>
        <dbReference type="ARBA" id="ARBA00020983"/>
    </source>
</evidence>
<reference evidence="10 11" key="1">
    <citation type="submission" date="2008-07" db="EMBL/GenBank/DDBJ databases">
        <authorList>
            <person name="El-Sayed N."/>
            <person name="Caler E."/>
            <person name="Inman J."/>
            <person name="Amedeo P."/>
            <person name="Hass B."/>
            <person name="Wortman J."/>
        </authorList>
    </citation>
    <scope>NUCLEOTIDE SEQUENCE [LARGE SCALE GENOMIC DNA]</scope>
    <source>
        <strain evidence="11">ATCC 50983 / TXsc</strain>
    </source>
</reference>
<comment type="subcellular location">
    <subcellularLocation>
        <location evidence="1">Golgi apparatus membrane</location>
        <topology evidence="1">Peripheral membrane protein</topology>
    </subcellularLocation>
</comment>
<feature type="non-terminal residue" evidence="10">
    <location>
        <position position="175"/>
    </location>
</feature>
<keyword evidence="7" id="KW-0472">Membrane</keyword>
<feature type="region of interest" description="Disordered" evidence="9">
    <location>
        <begin position="141"/>
        <end position="175"/>
    </location>
</feature>
<keyword evidence="6" id="KW-0333">Golgi apparatus</keyword>
<dbReference type="EMBL" id="GG672587">
    <property type="protein sequence ID" value="EER16948.1"/>
    <property type="molecule type" value="Genomic_DNA"/>
</dbReference>
<evidence type="ECO:0000256" key="8">
    <source>
        <dbReference type="ARBA" id="ARBA00031347"/>
    </source>
</evidence>
<dbReference type="GO" id="GO:0006891">
    <property type="term" value="P:intra-Golgi vesicle-mediated transport"/>
    <property type="evidence" value="ECO:0007669"/>
    <property type="project" value="TreeGrafter"/>
</dbReference>
<keyword evidence="5" id="KW-0653">Protein transport</keyword>
<protein>
    <recommendedName>
        <fullName evidence="3">Conserved oligomeric Golgi complex subunit 8</fullName>
    </recommendedName>
    <alternativeName>
        <fullName evidence="8">Component of oligomeric Golgi complex 8</fullName>
    </alternativeName>
</protein>
<evidence type="ECO:0000256" key="4">
    <source>
        <dbReference type="ARBA" id="ARBA00022448"/>
    </source>
</evidence>
<dbReference type="GO" id="GO:0017119">
    <property type="term" value="C:Golgi transport complex"/>
    <property type="evidence" value="ECO:0007669"/>
    <property type="project" value="InterPro"/>
</dbReference>